<dbReference type="InterPro" id="IPR001353">
    <property type="entry name" value="Proteasome_sua/b"/>
</dbReference>
<dbReference type="PANTHER" id="PTHR32194:SF10">
    <property type="entry name" value="PROTEASOME SUBUNIT BETA TYPE-3"/>
    <property type="match status" value="1"/>
</dbReference>
<dbReference type="GO" id="GO:0051603">
    <property type="term" value="P:proteolysis involved in protein catabolic process"/>
    <property type="evidence" value="ECO:0007669"/>
    <property type="project" value="InterPro"/>
</dbReference>
<dbReference type="InterPro" id="IPR023333">
    <property type="entry name" value="Proteasome_suB-type"/>
</dbReference>
<protein>
    <recommendedName>
        <fullName evidence="2">Proteasome subunit beta</fullName>
    </recommendedName>
</protein>
<evidence type="ECO:0000313" key="1">
    <source>
        <dbReference type="EMBL" id="CAD9695817.1"/>
    </source>
</evidence>
<dbReference type="GO" id="GO:0005839">
    <property type="term" value="C:proteasome core complex"/>
    <property type="evidence" value="ECO:0007669"/>
    <property type="project" value="InterPro"/>
</dbReference>
<dbReference type="GO" id="GO:0005737">
    <property type="term" value="C:cytoplasm"/>
    <property type="evidence" value="ECO:0007669"/>
    <property type="project" value="TreeGrafter"/>
</dbReference>
<name>A0A7S2SC74_9STRA</name>
<dbReference type="InterPro" id="IPR029055">
    <property type="entry name" value="Ntn_hydrolases_N"/>
</dbReference>
<dbReference type="Pfam" id="PF00227">
    <property type="entry name" value="Proteasome"/>
    <property type="match status" value="2"/>
</dbReference>
<reference evidence="1" key="1">
    <citation type="submission" date="2021-01" db="EMBL/GenBank/DDBJ databases">
        <authorList>
            <person name="Corre E."/>
            <person name="Pelletier E."/>
            <person name="Niang G."/>
            <person name="Scheremetjew M."/>
            <person name="Finn R."/>
            <person name="Kale V."/>
            <person name="Holt S."/>
            <person name="Cochrane G."/>
            <person name="Meng A."/>
            <person name="Brown T."/>
            <person name="Cohen L."/>
        </authorList>
    </citation>
    <scope>NUCLEOTIDE SEQUENCE</scope>
    <source>
        <strain evidence="1">CCMP1452</strain>
    </source>
</reference>
<dbReference type="PANTHER" id="PTHR32194">
    <property type="entry name" value="METALLOPROTEASE TLDD"/>
    <property type="match status" value="1"/>
</dbReference>
<dbReference type="EMBL" id="HBHI01027080">
    <property type="protein sequence ID" value="CAD9695817.1"/>
    <property type="molecule type" value="Transcribed_RNA"/>
</dbReference>
<accession>A0A7S2SC74</accession>
<dbReference type="Gene3D" id="3.60.20.10">
    <property type="entry name" value="Glutamine Phosphoribosylpyrophosphate, subunit 1, domain 1"/>
    <property type="match status" value="1"/>
</dbReference>
<dbReference type="SUPFAM" id="SSF56235">
    <property type="entry name" value="N-terminal nucleophile aminohydrolases (Ntn hydrolases)"/>
    <property type="match status" value="1"/>
</dbReference>
<proteinExistence type="predicted"/>
<evidence type="ECO:0008006" key="2">
    <source>
        <dbReference type="Google" id="ProtNLM"/>
    </source>
</evidence>
<gene>
    <name evidence="1" type="ORF">EANT1437_LOCUS13843</name>
</gene>
<sequence length="286" mass="31549">MITEILLPFFRSQDDKKKSFKFIYFCIFLISIPCFSDGQQQQDPLRLNGGSILAMSGENCVALAVDMRLGNGPQMVHTIPRTVLAPNSRVMVGFTGLEGDVQSFCSQLSVAMEDKIGRFGFFAGDETYDVDNEQHRFNISPKSTSRLISHLLYGRRNSRPFYVEPITVGLEAVINVESNDDNENAEFPNDKESTRQYKPFLCSHDIIGAKSTSDSFVCSGAASKSLYGTAEALWRPGLQPEELAQVCGKAFLSALERDCLSGYGAVVYLVIGGVGITQYDLACRND</sequence>
<organism evidence="1">
    <name type="scientific">Eucampia antarctica</name>
    <dbReference type="NCBI Taxonomy" id="49252"/>
    <lineage>
        <taxon>Eukaryota</taxon>
        <taxon>Sar</taxon>
        <taxon>Stramenopiles</taxon>
        <taxon>Ochrophyta</taxon>
        <taxon>Bacillariophyta</taxon>
        <taxon>Mediophyceae</taxon>
        <taxon>Biddulphiophycidae</taxon>
        <taxon>Hemiaulales</taxon>
        <taxon>Hemiaulaceae</taxon>
        <taxon>Eucampia</taxon>
    </lineage>
</organism>
<dbReference type="AlphaFoldDB" id="A0A7S2SC74"/>